<keyword evidence="4 6" id="KW-0067">ATP-binding</keyword>
<evidence type="ECO:0000256" key="2">
    <source>
        <dbReference type="ARBA" id="ARBA00022741"/>
    </source>
</evidence>
<sequence length="897" mass="97306">MDPLSPGDPREIGAYRIQGLLGSGGMGRVFFGRSPGGRPVAVKVVRPELAADASFRRRFVREVEAARRVGGFHTVPVVDADPEADPPWVVTAFVPGPSLAEKVGEHGPLPPGLVRELGAGLAEGLAAIHSCGLVHRDLKPENVLMGPDGPRIIDFGIARALDVATISVSGALLGTPAFMAPGQAKGHAPLQADDIFSLGGVLCFAATGRPPFGGGALEGILYRVIHENPDITGLSEPMRSVVVACLSKEPQNRPDATTLVRMLGLAGAAGTAYSAPSRGTAGYEWGIHPRELAAQCHDAGDLAGAEQAIRHWISLEPANPEPLVRLCEVYQATAHWEAMLAAIRQWQRLDPDDWRPVAWTGLALSELERWEAAVGCYRQWALHTPDNPQPWRSMWIAAANAGDQVAALGATEGWVKAAADDAEAWLCYAQMLLEFDRFDQAADAAERSLNLNPDEINALWVHASALAGLERWRDAMDAYRRCAEREPHDANAWTKAWITSVQCDDRQAGRETLADWTAAMPDHAFAWRAYTRELVLAGSYEQAIEAAERAMALTPSEEERASFDESTLLHDYGVSLSVTGRWDRLAGFIDSWPDSEDLTLLTIKAKSLCELGRHSEAAATAARVTAGDGSAASAWETLARSLHELGEHEQEVDAAERWFALAPDNIKARQVYALALHEAQLGDRLLPVLDGWPGGAQDPQVVSLKAQALHWLGRHDEAVPVAARVIEMVELAKVSGHANPDVGSALGAFKIEAYSLYELGQFDGAAAAARQLLKHDANNSLYWFLFTRALIGAKQYEEALAAADRWIEVDPSGNAWSRKVQALMGLNRWEEARRGSELLLSLRPDDPNALSLMTTACAACNDERAIHYAERWVAVAPDSPDAQDTLERLRADPREEI</sequence>
<dbReference type="InterPro" id="IPR019734">
    <property type="entry name" value="TPR_rpt"/>
</dbReference>
<evidence type="ECO:0000256" key="5">
    <source>
        <dbReference type="PROSITE-ProRule" id="PRU00339"/>
    </source>
</evidence>
<feature type="binding site" evidence="6">
    <location>
        <position position="43"/>
    </location>
    <ligand>
        <name>ATP</name>
        <dbReference type="ChEBI" id="CHEBI:30616"/>
    </ligand>
</feature>
<dbReference type="SMART" id="SM00028">
    <property type="entry name" value="TPR"/>
    <property type="match status" value="7"/>
</dbReference>
<dbReference type="EMBL" id="QLYX01000018">
    <property type="protein sequence ID" value="RAY11516.1"/>
    <property type="molecule type" value="Genomic_DNA"/>
</dbReference>
<dbReference type="PROSITE" id="PS50005">
    <property type="entry name" value="TPR"/>
    <property type="match status" value="2"/>
</dbReference>
<dbReference type="InterPro" id="IPR000719">
    <property type="entry name" value="Prot_kinase_dom"/>
</dbReference>
<dbReference type="InterPro" id="IPR008271">
    <property type="entry name" value="Ser/Thr_kinase_AS"/>
</dbReference>
<comment type="caution">
    <text evidence="8">The sequence shown here is derived from an EMBL/GenBank/DDBJ whole genome shotgun (WGS) entry which is preliminary data.</text>
</comment>
<dbReference type="RefSeq" id="WP_111871423.1">
    <property type="nucleotide sequence ID" value="NZ_QLYX01000018.1"/>
</dbReference>
<feature type="repeat" description="TPR" evidence="5">
    <location>
        <begin position="422"/>
        <end position="455"/>
    </location>
</feature>
<dbReference type="OrthoDB" id="9762169at2"/>
<dbReference type="InterPro" id="IPR011990">
    <property type="entry name" value="TPR-like_helical_dom_sf"/>
</dbReference>
<dbReference type="Gene3D" id="3.30.200.20">
    <property type="entry name" value="Phosphorylase Kinase, domain 1"/>
    <property type="match status" value="1"/>
</dbReference>
<keyword evidence="5" id="KW-0802">TPR repeat</keyword>
<gene>
    <name evidence="8" type="ORF">DPM19_29890</name>
</gene>
<keyword evidence="9" id="KW-1185">Reference proteome</keyword>
<reference evidence="8 9" key="1">
    <citation type="submission" date="2018-06" db="EMBL/GenBank/DDBJ databases">
        <title>Actinomadura craniellae sp. nov. isolated from marine sponge Craniella sp.</title>
        <authorList>
            <person name="Li L."/>
            <person name="Xu Q.H."/>
            <person name="Lin H.W."/>
            <person name="Lu Y.H."/>
        </authorList>
    </citation>
    <scope>NUCLEOTIDE SEQUENCE [LARGE SCALE GENOMIC DNA]</scope>
    <source>
        <strain evidence="8 9">LHW63021</strain>
    </source>
</reference>
<dbReference type="Pfam" id="PF13432">
    <property type="entry name" value="TPR_16"/>
    <property type="match status" value="1"/>
</dbReference>
<keyword evidence="2 6" id="KW-0547">Nucleotide-binding</keyword>
<dbReference type="Pfam" id="PF00069">
    <property type="entry name" value="Pkinase"/>
    <property type="match status" value="1"/>
</dbReference>
<keyword evidence="1" id="KW-0808">Transferase</keyword>
<dbReference type="Pfam" id="PF14559">
    <property type="entry name" value="TPR_19"/>
    <property type="match status" value="1"/>
</dbReference>
<dbReference type="InterPro" id="IPR017441">
    <property type="entry name" value="Protein_kinase_ATP_BS"/>
</dbReference>
<dbReference type="PROSITE" id="PS00108">
    <property type="entry name" value="PROTEIN_KINASE_ST"/>
    <property type="match status" value="1"/>
</dbReference>
<dbReference type="Gene3D" id="1.25.40.10">
    <property type="entry name" value="Tetratricopeptide repeat domain"/>
    <property type="match status" value="4"/>
</dbReference>
<dbReference type="SUPFAM" id="SSF56112">
    <property type="entry name" value="Protein kinase-like (PK-like)"/>
    <property type="match status" value="1"/>
</dbReference>
<proteinExistence type="predicted"/>
<dbReference type="SUPFAM" id="SSF48452">
    <property type="entry name" value="TPR-like"/>
    <property type="match status" value="3"/>
</dbReference>
<accession>A0A365GXH4</accession>
<dbReference type="SMART" id="SM00220">
    <property type="entry name" value="S_TKc"/>
    <property type="match status" value="1"/>
</dbReference>
<dbReference type="PANTHER" id="PTHR43289:SF34">
    <property type="entry name" value="SERINE_THREONINE-PROTEIN KINASE YBDM-RELATED"/>
    <property type="match status" value="1"/>
</dbReference>
<dbReference type="PANTHER" id="PTHR43289">
    <property type="entry name" value="MITOGEN-ACTIVATED PROTEIN KINASE KINASE KINASE 20-RELATED"/>
    <property type="match status" value="1"/>
</dbReference>
<keyword evidence="3" id="KW-0418">Kinase</keyword>
<evidence type="ECO:0000313" key="9">
    <source>
        <dbReference type="Proteomes" id="UP000251891"/>
    </source>
</evidence>
<dbReference type="GO" id="GO:0005524">
    <property type="term" value="F:ATP binding"/>
    <property type="evidence" value="ECO:0007669"/>
    <property type="project" value="UniProtKB-UniRule"/>
</dbReference>
<protein>
    <recommendedName>
        <fullName evidence="7">Protein kinase domain-containing protein</fullName>
    </recommendedName>
</protein>
<feature type="repeat" description="TPR" evidence="5">
    <location>
        <begin position="524"/>
        <end position="557"/>
    </location>
</feature>
<organism evidence="8 9">
    <name type="scientific">Actinomadura craniellae</name>
    <dbReference type="NCBI Taxonomy" id="2231787"/>
    <lineage>
        <taxon>Bacteria</taxon>
        <taxon>Bacillati</taxon>
        <taxon>Actinomycetota</taxon>
        <taxon>Actinomycetes</taxon>
        <taxon>Streptosporangiales</taxon>
        <taxon>Thermomonosporaceae</taxon>
        <taxon>Actinomadura</taxon>
    </lineage>
</organism>
<dbReference type="Proteomes" id="UP000251891">
    <property type="component" value="Unassembled WGS sequence"/>
</dbReference>
<evidence type="ECO:0000256" key="1">
    <source>
        <dbReference type="ARBA" id="ARBA00022679"/>
    </source>
</evidence>
<dbReference type="PROSITE" id="PS00107">
    <property type="entry name" value="PROTEIN_KINASE_ATP"/>
    <property type="match status" value="1"/>
</dbReference>
<evidence type="ECO:0000256" key="4">
    <source>
        <dbReference type="ARBA" id="ARBA00022840"/>
    </source>
</evidence>
<evidence type="ECO:0000259" key="7">
    <source>
        <dbReference type="PROSITE" id="PS50011"/>
    </source>
</evidence>
<dbReference type="Gene3D" id="1.10.510.10">
    <property type="entry name" value="Transferase(Phosphotransferase) domain 1"/>
    <property type="match status" value="1"/>
</dbReference>
<dbReference type="GO" id="GO:0004674">
    <property type="term" value="F:protein serine/threonine kinase activity"/>
    <property type="evidence" value="ECO:0007669"/>
    <property type="project" value="TreeGrafter"/>
</dbReference>
<evidence type="ECO:0000313" key="8">
    <source>
        <dbReference type="EMBL" id="RAY11516.1"/>
    </source>
</evidence>
<name>A0A365GXH4_9ACTN</name>
<dbReference type="AlphaFoldDB" id="A0A365GXH4"/>
<dbReference type="CDD" id="cd14014">
    <property type="entry name" value="STKc_PknB_like"/>
    <property type="match status" value="1"/>
</dbReference>
<evidence type="ECO:0000256" key="6">
    <source>
        <dbReference type="PROSITE-ProRule" id="PRU10141"/>
    </source>
</evidence>
<evidence type="ECO:0000256" key="3">
    <source>
        <dbReference type="ARBA" id="ARBA00022777"/>
    </source>
</evidence>
<dbReference type="PROSITE" id="PS50011">
    <property type="entry name" value="PROTEIN_KINASE_DOM"/>
    <property type="match status" value="1"/>
</dbReference>
<dbReference type="InterPro" id="IPR011009">
    <property type="entry name" value="Kinase-like_dom_sf"/>
</dbReference>
<feature type="domain" description="Protein kinase" evidence="7">
    <location>
        <begin position="15"/>
        <end position="265"/>
    </location>
</feature>